<dbReference type="InterPro" id="IPR051257">
    <property type="entry name" value="Diverse_CBS-Domain"/>
</dbReference>
<dbReference type="Pfam" id="PF00571">
    <property type="entry name" value="CBS"/>
    <property type="match status" value="2"/>
</dbReference>
<feature type="domain" description="CBS" evidence="3">
    <location>
        <begin position="14"/>
        <end position="73"/>
    </location>
</feature>
<dbReference type="SUPFAM" id="SSF54631">
    <property type="entry name" value="CBS-domain pair"/>
    <property type="match status" value="1"/>
</dbReference>
<organism evidence="4 5">
    <name type="scientific">Paraclostridium bifermentans</name>
    <name type="common">Clostridium bifermentans</name>
    <dbReference type="NCBI Taxonomy" id="1490"/>
    <lineage>
        <taxon>Bacteria</taxon>
        <taxon>Bacillati</taxon>
        <taxon>Bacillota</taxon>
        <taxon>Clostridia</taxon>
        <taxon>Peptostreptococcales</taxon>
        <taxon>Peptostreptococcaceae</taxon>
        <taxon>Paraclostridium</taxon>
    </lineage>
</organism>
<dbReference type="PROSITE" id="PS51371">
    <property type="entry name" value="CBS"/>
    <property type="match status" value="2"/>
</dbReference>
<evidence type="ECO:0000256" key="2">
    <source>
        <dbReference type="PROSITE-ProRule" id="PRU00703"/>
    </source>
</evidence>
<dbReference type="PANTHER" id="PTHR43080">
    <property type="entry name" value="CBS DOMAIN-CONTAINING PROTEIN CBSX3, MITOCHONDRIAL"/>
    <property type="match status" value="1"/>
</dbReference>
<keyword evidence="5" id="KW-1185">Reference proteome</keyword>
<dbReference type="SMART" id="SM00116">
    <property type="entry name" value="CBS"/>
    <property type="match status" value="2"/>
</dbReference>
<dbReference type="InterPro" id="IPR046342">
    <property type="entry name" value="CBS_dom_sf"/>
</dbReference>
<evidence type="ECO:0000256" key="1">
    <source>
        <dbReference type="ARBA" id="ARBA00023122"/>
    </source>
</evidence>
<gene>
    <name evidence="4" type="ORF">QJS64_21395</name>
</gene>
<evidence type="ECO:0000313" key="5">
    <source>
        <dbReference type="Proteomes" id="UP001239169"/>
    </source>
</evidence>
<dbReference type="CDD" id="cd02205">
    <property type="entry name" value="CBS_pair_SF"/>
    <property type="match status" value="1"/>
</dbReference>
<sequence length="171" mass="19678">MLSIPEIKTVEEVMDTTYVTITEDMTIKEVIKSAKKDDKKTFIVTHKDNQLKGIMSFSDIHGLCKDDIVNKKLKINNIMNTDMISVSKNTNINDCIDLMIKNNIGVFPIIEKDKIIGVLTQKHIREYLHMNFESYNNKLKRIIGSLREGICALNEDGVVILWNEFMEKDIV</sequence>
<feature type="domain" description="CBS" evidence="3">
    <location>
        <begin position="79"/>
        <end position="134"/>
    </location>
</feature>
<evidence type="ECO:0000259" key="3">
    <source>
        <dbReference type="PROSITE" id="PS51371"/>
    </source>
</evidence>
<dbReference type="InterPro" id="IPR000644">
    <property type="entry name" value="CBS_dom"/>
</dbReference>
<keyword evidence="1 2" id="KW-0129">CBS domain</keyword>
<name>A0ABY8R8G6_PARBF</name>
<geneLocation type="plasmid" evidence="4 5">
    <name>unnamed6</name>
</geneLocation>
<dbReference type="Gene3D" id="3.10.580.10">
    <property type="entry name" value="CBS-domain"/>
    <property type="match status" value="1"/>
</dbReference>
<accession>A0ABY8R8G6</accession>
<keyword evidence="4" id="KW-0614">Plasmid</keyword>
<evidence type="ECO:0000313" key="4">
    <source>
        <dbReference type="EMBL" id="WGX77844.1"/>
    </source>
</evidence>
<dbReference type="Proteomes" id="UP001239169">
    <property type="component" value="Plasmid unnamed6"/>
</dbReference>
<protein>
    <submittedName>
        <fullName evidence="4">CBS domain-containing protein</fullName>
    </submittedName>
</protein>
<dbReference type="EMBL" id="CP124691">
    <property type="protein sequence ID" value="WGX77844.1"/>
    <property type="molecule type" value="Genomic_DNA"/>
</dbReference>
<proteinExistence type="predicted"/>
<reference evidence="4 5" key="1">
    <citation type="submission" date="2023-04" db="EMBL/GenBank/DDBJ databases">
        <title>Bacteria Genome Submission.</title>
        <authorList>
            <person name="Isaac P."/>
        </authorList>
    </citation>
    <scope>NUCLEOTIDE SEQUENCE [LARGE SCALE GENOMIC DNA]</scope>
    <source>
        <strain evidence="4 5">SampleS7P1</strain>
        <plasmid evidence="4 5">unnamed6</plasmid>
    </source>
</reference>
<dbReference type="PANTHER" id="PTHR43080:SF2">
    <property type="entry name" value="CBS DOMAIN-CONTAINING PROTEIN"/>
    <property type="match status" value="1"/>
</dbReference>